<evidence type="ECO:0000259" key="9">
    <source>
        <dbReference type="Pfam" id="PF13359"/>
    </source>
</evidence>
<dbReference type="InterPro" id="IPR045249">
    <property type="entry name" value="HARBI1-like"/>
</dbReference>
<feature type="domain" description="DDE Tnp4" evidence="9">
    <location>
        <begin position="214"/>
        <end position="366"/>
    </location>
</feature>
<dbReference type="GO" id="GO:0016787">
    <property type="term" value="F:hydrolase activity"/>
    <property type="evidence" value="ECO:0007669"/>
    <property type="project" value="UniProtKB-KW"/>
</dbReference>
<keyword evidence="4" id="KW-0540">Nuclease</keyword>
<evidence type="ECO:0000256" key="3">
    <source>
        <dbReference type="ARBA" id="ARBA00006958"/>
    </source>
</evidence>
<comment type="caution">
    <text evidence="10">The sequence shown here is derived from an EMBL/GenBank/DDBJ whole genome shotgun (WGS) entry which is preliminary data.</text>
</comment>
<gene>
    <name evidence="10" type="ORF">N1851_024946</name>
</gene>
<keyword evidence="6" id="KW-0378">Hydrolase</keyword>
<comment type="subcellular location">
    <subcellularLocation>
        <location evidence="2">Nucleus</location>
    </subcellularLocation>
</comment>
<feature type="compositionally biased region" description="Low complexity" evidence="8">
    <location>
        <begin position="387"/>
        <end position="396"/>
    </location>
</feature>
<evidence type="ECO:0000256" key="7">
    <source>
        <dbReference type="ARBA" id="ARBA00023242"/>
    </source>
</evidence>
<dbReference type="InterPro" id="IPR027806">
    <property type="entry name" value="HARBI1_dom"/>
</dbReference>
<dbReference type="Proteomes" id="UP001174136">
    <property type="component" value="Unassembled WGS sequence"/>
</dbReference>
<evidence type="ECO:0000256" key="2">
    <source>
        <dbReference type="ARBA" id="ARBA00004123"/>
    </source>
</evidence>
<sequence length="418" mass="46616">MTLESFKKRDQTELHEDISVGLTPFERKLARHFSRVEIMGKRGRKVALFFNPEVVTVYLSVGLSLLSVSCLCLVCILSHPNLGRYCVVNQTVPVLALYFDGGSDLRVDFRLSRGTFQSLMAYLATAHDHGWGPVIEALVFLFWLASGTSYRVVCRAFAMPRSTVHMLVHRTSKKVVALLPQVIRLPAEGDLGRLGAGFSRLAGSAAFSRVVGSIDGCHVRVKPPKEDAACYLNRKLFYSIQFQAVVDHAARFLDVFIGFPGSAHDSRVLKHSPIYFQQLYPPPGYSIIGDGGYPCLEQPISLMTPYRLPQNQLQVRFNSHLSRGRCVVERAFGILKTRWRSIFFKALEVDVLYVPEVIACCAVLHNICLSNGDLLEPEDGEDEPAEDQPQPAPQDAVCGAEARQRMARLCFAPEHDYA</sequence>
<comment type="similarity">
    <text evidence="3">Belongs to the HARBI1 family.</text>
</comment>
<keyword evidence="11" id="KW-1185">Reference proteome</keyword>
<evidence type="ECO:0000256" key="6">
    <source>
        <dbReference type="ARBA" id="ARBA00022801"/>
    </source>
</evidence>
<comment type="cofactor">
    <cofactor evidence="1">
        <name>a divalent metal cation</name>
        <dbReference type="ChEBI" id="CHEBI:60240"/>
    </cofactor>
</comment>
<reference evidence="10" key="1">
    <citation type="journal article" date="2023" name="Front. Mar. Sci.">
        <title>A new Merluccius polli reference genome to investigate the effects of global change in West African waters.</title>
        <authorList>
            <person name="Mateo J.L."/>
            <person name="Blanco-Fernandez C."/>
            <person name="Garcia-Vazquez E."/>
            <person name="Machado-Schiaffino G."/>
        </authorList>
    </citation>
    <scope>NUCLEOTIDE SEQUENCE</scope>
    <source>
        <strain evidence="10">C29</strain>
        <tissue evidence="10">Fin</tissue>
    </source>
</reference>
<evidence type="ECO:0000256" key="4">
    <source>
        <dbReference type="ARBA" id="ARBA00022722"/>
    </source>
</evidence>
<name>A0AA47MEB3_MERPO</name>
<dbReference type="GO" id="GO:0005634">
    <property type="term" value="C:nucleus"/>
    <property type="evidence" value="ECO:0007669"/>
    <property type="project" value="UniProtKB-SubCell"/>
</dbReference>
<evidence type="ECO:0000313" key="11">
    <source>
        <dbReference type="Proteomes" id="UP001174136"/>
    </source>
</evidence>
<organism evidence="10 11">
    <name type="scientific">Merluccius polli</name>
    <name type="common">Benguela hake</name>
    <name type="synonym">Merluccius cadenati</name>
    <dbReference type="NCBI Taxonomy" id="89951"/>
    <lineage>
        <taxon>Eukaryota</taxon>
        <taxon>Metazoa</taxon>
        <taxon>Chordata</taxon>
        <taxon>Craniata</taxon>
        <taxon>Vertebrata</taxon>
        <taxon>Euteleostomi</taxon>
        <taxon>Actinopterygii</taxon>
        <taxon>Neopterygii</taxon>
        <taxon>Teleostei</taxon>
        <taxon>Neoteleostei</taxon>
        <taxon>Acanthomorphata</taxon>
        <taxon>Zeiogadaria</taxon>
        <taxon>Gadariae</taxon>
        <taxon>Gadiformes</taxon>
        <taxon>Gadoidei</taxon>
        <taxon>Merlucciidae</taxon>
        <taxon>Merluccius</taxon>
    </lineage>
</organism>
<dbReference type="Pfam" id="PF13359">
    <property type="entry name" value="DDE_Tnp_4"/>
    <property type="match status" value="1"/>
</dbReference>
<dbReference type="EMBL" id="JAOPHQ010004602">
    <property type="protein sequence ID" value="KAK0138534.1"/>
    <property type="molecule type" value="Genomic_DNA"/>
</dbReference>
<dbReference type="PANTHER" id="PTHR22930:SF206">
    <property type="entry name" value="NUCLEASE HARBI1"/>
    <property type="match status" value="1"/>
</dbReference>
<dbReference type="GO" id="GO:0046872">
    <property type="term" value="F:metal ion binding"/>
    <property type="evidence" value="ECO:0007669"/>
    <property type="project" value="UniProtKB-KW"/>
</dbReference>
<dbReference type="AlphaFoldDB" id="A0AA47MEB3"/>
<feature type="region of interest" description="Disordered" evidence="8">
    <location>
        <begin position="375"/>
        <end position="397"/>
    </location>
</feature>
<evidence type="ECO:0000256" key="1">
    <source>
        <dbReference type="ARBA" id="ARBA00001968"/>
    </source>
</evidence>
<keyword evidence="7" id="KW-0539">Nucleus</keyword>
<evidence type="ECO:0000256" key="8">
    <source>
        <dbReference type="SAM" id="MobiDB-lite"/>
    </source>
</evidence>
<dbReference type="PANTHER" id="PTHR22930">
    <property type="match status" value="1"/>
</dbReference>
<dbReference type="GO" id="GO:0004518">
    <property type="term" value="F:nuclease activity"/>
    <property type="evidence" value="ECO:0007669"/>
    <property type="project" value="UniProtKB-KW"/>
</dbReference>
<proteinExistence type="inferred from homology"/>
<protein>
    <submittedName>
        <fullName evidence="10">Protein ALP1-like</fullName>
    </submittedName>
</protein>
<evidence type="ECO:0000256" key="5">
    <source>
        <dbReference type="ARBA" id="ARBA00022723"/>
    </source>
</evidence>
<evidence type="ECO:0000313" key="10">
    <source>
        <dbReference type="EMBL" id="KAK0138534.1"/>
    </source>
</evidence>
<keyword evidence="5" id="KW-0479">Metal-binding</keyword>
<accession>A0AA47MEB3</accession>
<feature type="compositionally biased region" description="Acidic residues" evidence="8">
    <location>
        <begin position="375"/>
        <end position="386"/>
    </location>
</feature>